<feature type="transmembrane region" description="Helical" evidence="1">
    <location>
        <begin position="7"/>
        <end position="29"/>
    </location>
</feature>
<accession>A0A1N7NH09</accession>
<organism evidence="3 4">
    <name type="scientific">Roseivivax lentus</name>
    <dbReference type="NCBI Taxonomy" id="633194"/>
    <lineage>
        <taxon>Bacteria</taxon>
        <taxon>Pseudomonadati</taxon>
        <taxon>Pseudomonadota</taxon>
        <taxon>Alphaproteobacteria</taxon>
        <taxon>Rhodobacterales</taxon>
        <taxon>Roseobacteraceae</taxon>
        <taxon>Roseivivax</taxon>
    </lineage>
</organism>
<dbReference type="AlphaFoldDB" id="A0A1N7NH09"/>
<keyword evidence="1" id="KW-0472">Membrane</keyword>
<dbReference type="InterPro" id="IPR003399">
    <property type="entry name" value="Mce/MlaD"/>
</dbReference>
<keyword evidence="1" id="KW-0812">Transmembrane</keyword>
<dbReference type="PANTHER" id="PTHR36698">
    <property type="entry name" value="BLL5892 PROTEIN"/>
    <property type="match status" value="1"/>
</dbReference>
<sequence>METRANFILIGAFTVAGFVGILGFFLWFAGVELDERYAYYDVNFASVSGLSMASDVRFAGFPVGQVVDIRLSPDRDGTVQVRLEIDAETPVRVDSEATIESQGVTGVSYVGISAGTPEAPMLEAASEQDVPVIQAGRSVLQSLSEDAPELLSEALEVVQDLNALLSSENRDRVDEILGNVAEASASFSTVLEDFSAVTAEVSDFSEQIDRFNTTLETLSDDLSVVLQTADGTLNSVTALAEDGQDLLQRGQGTLDATTRTIDSAQGFLSNDLPALTIELQGAIADLRRELLVLTDEASVTLATINDAGSVARDRFEEAGPLIAETSALIASFEEASDSIYETSENIDLLFEEDGQWLIDEMRIVVADTSEVVDIIAEAAREDLPVVLEDVRSATATARRVIDEVGASATATAENVLELSDEAEAALVAATTTFETANNTLEAVDAALETGNRTLIAAERAFNGADRVINTEVAAITEDLRSAITSFDTAIAEVSEDIPALSQDLREAAAAAQATFVELQRVVAQTGAPVATFAREGLPQYSALASETRRLIRNLDSLARQLSRDPTRLLLDRDTPEFRR</sequence>
<reference evidence="4" key="1">
    <citation type="submission" date="2017-01" db="EMBL/GenBank/DDBJ databases">
        <authorList>
            <person name="Varghese N."/>
            <person name="Submissions S."/>
        </authorList>
    </citation>
    <scope>NUCLEOTIDE SEQUENCE [LARGE SCALE GENOMIC DNA]</scope>
    <source>
        <strain evidence="4">DSM 29430</strain>
    </source>
</reference>
<dbReference type="EMBL" id="FTOQ01000008">
    <property type="protein sequence ID" value="SIS97469.1"/>
    <property type="molecule type" value="Genomic_DNA"/>
</dbReference>
<evidence type="ECO:0000259" key="2">
    <source>
        <dbReference type="Pfam" id="PF02470"/>
    </source>
</evidence>
<protein>
    <submittedName>
        <fullName evidence="3">Phospholipid/cholesterol/gamma-HCH transport system substrate-binding protein</fullName>
    </submittedName>
</protein>
<dbReference type="RefSeq" id="WP_076448603.1">
    <property type="nucleotide sequence ID" value="NZ_FTOQ01000008.1"/>
</dbReference>
<evidence type="ECO:0000313" key="4">
    <source>
        <dbReference type="Proteomes" id="UP000186684"/>
    </source>
</evidence>
<dbReference type="Pfam" id="PF02470">
    <property type="entry name" value="MlaD"/>
    <property type="match status" value="1"/>
</dbReference>
<evidence type="ECO:0000256" key="1">
    <source>
        <dbReference type="SAM" id="Phobius"/>
    </source>
</evidence>
<dbReference type="PANTHER" id="PTHR36698:SF2">
    <property type="entry name" value="MCE_MLAD DOMAIN-CONTAINING PROTEIN"/>
    <property type="match status" value="1"/>
</dbReference>
<proteinExistence type="predicted"/>
<evidence type="ECO:0000313" key="3">
    <source>
        <dbReference type="EMBL" id="SIS97469.1"/>
    </source>
</evidence>
<gene>
    <name evidence="3" type="ORF">SAMN05421759_10878</name>
</gene>
<keyword evidence="4" id="KW-1185">Reference proteome</keyword>
<dbReference type="Proteomes" id="UP000186684">
    <property type="component" value="Unassembled WGS sequence"/>
</dbReference>
<name>A0A1N7NH09_9RHOB</name>
<feature type="domain" description="Mce/MlaD" evidence="2">
    <location>
        <begin position="39"/>
        <end position="115"/>
    </location>
</feature>
<dbReference type="STRING" id="633194.SAMN05421759_10878"/>
<dbReference type="OrthoDB" id="9808689at2"/>
<keyword evidence="1" id="KW-1133">Transmembrane helix</keyword>